<accession>A0A6C0JP44</accession>
<dbReference type="AlphaFoldDB" id="A0A6C0JP44"/>
<reference evidence="1" key="1">
    <citation type="journal article" date="2020" name="Nature">
        <title>Giant virus diversity and host interactions through global metagenomics.</title>
        <authorList>
            <person name="Schulz F."/>
            <person name="Roux S."/>
            <person name="Paez-Espino D."/>
            <person name="Jungbluth S."/>
            <person name="Walsh D.A."/>
            <person name="Denef V.J."/>
            <person name="McMahon K.D."/>
            <person name="Konstantinidis K.T."/>
            <person name="Eloe-Fadrosh E.A."/>
            <person name="Kyrpides N.C."/>
            <person name="Woyke T."/>
        </authorList>
    </citation>
    <scope>NUCLEOTIDE SEQUENCE</scope>
    <source>
        <strain evidence="1">GVMAG-S-1040241-154</strain>
    </source>
</reference>
<proteinExistence type="predicted"/>
<sequence length="141" mass="16526">MINNNLNVNNSKIKSPAYYGKIAANYSVGTEDLGFDGLTWCVIIKNNKYVWVRKTEDFNIMNNEINNTIISNNNLVKNDKNLKKKKKYTTYNEFLDIKMKELKETNLNLSPKDLFSQAVKEWHLIKKNVDELNNYLNKKND</sequence>
<organism evidence="1">
    <name type="scientific">viral metagenome</name>
    <dbReference type="NCBI Taxonomy" id="1070528"/>
    <lineage>
        <taxon>unclassified sequences</taxon>
        <taxon>metagenomes</taxon>
        <taxon>organismal metagenomes</taxon>
    </lineage>
</organism>
<protein>
    <submittedName>
        <fullName evidence="1">Uncharacterized protein</fullName>
    </submittedName>
</protein>
<evidence type="ECO:0000313" key="1">
    <source>
        <dbReference type="EMBL" id="QHU07143.1"/>
    </source>
</evidence>
<dbReference type="EMBL" id="MN740684">
    <property type="protein sequence ID" value="QHU07143.1"/>
    <property type="molecule type" value="Genomic_DNA"/>
</dbReference>
<name>A0A6C0JP44_9ZZZZ</name>